<sequence length="673" mass="75107">MATAVDYGRMYTPDKMYTGYVNTDTRVGDEVVTQGLAQDLEAFYNKSDSSGDKAKALELLSSLRLGGERQQEPYPRPHTAMPTVGGQYHSNPYVTSYTRDYPMKEQPFTGATRPMTSHGFRNGPIGDTTYAEEYKDKPNRPASPIRSGSASGQRNNNPHPLQAFMVWRFPTKTMAEPKPSPWSEELTDDKINQVHKRLCQSTYQTDYLGIPQGFQLKSAYTLPPDWKADIPYTLDSVARYSYQNPTQPEQLKLPISRYGSNKKKSLAVNGTSKYTLSRYGSNKKKSLAVNGNKKKFKYTWSRYGSNKKKSIAVNGTSKYTLSRYGSNKKKSIAVNGTSKYTLSRYGSNKKKSIAVNGTSKLMVKIVIKEKYSCYCQDMAVIKKKKMVLAVNGSNKRKKSLAVNGTSKYTWSRYGSNKKKCIAVNGTSKYTQSRYGSNKKKSLAVNGTSKYTLSRYGSNKKKSLAVNGTSKYTLSRYGSNKKKSIAVNGTIPTASLRYNHIKQRTTYDKHYNDNSGAVVQQIKDVGRKLGAETLKKYYEKAAPEDKDTIKRILDAYRTGDMPPSKPVHAPTPPPYRPASRTPSRSNQPSTPISESDNSVPINISNRVSGPNSPAMTPNPMRKPGSRVACTPITDYNSGNPTNYSRPQQFQFPMQVPMPNYSPAPAPYSPPQFLH</sequence>
<dbReference type="PANTHER" id="PTHR33769">
    <property type="entry name" value="TESTIS-EXPRESSED PROTEIN 26 ISOFORM X3"/>
    <property type="match status" value="1"/>
</dbReference>
<evidence type="ECO:0000256" key="1">
    <source>
        <dbReference type="SAM" id="MobiDB-lite"/>
    </source>
</evidence>
<gene>
    <name evidence="2" type="ORF">MCOR_3289</name>
</gene>
<feature type="region of interest" description="Disordered" evidence="1">
    <location>
        <begin position="109"/>
        <end position="159"/>
    </location>
</feature>
<feature type="region of interest" description="Disordered" evidence="1">
    <location>
        <begin position="556"/>
        <end position="673"/>
    </location>
</feature>
<keyword evidence="3" id="KW-1185">Reference proteome</keyword>
<evidence type="ECO:0000313" key="2">
    <source>
        <dbReference type="EMBL" id="CAC5361005.1"/>
    </source>
</evidence>
<feature type="compositionally biased region" description="Polar residues" evidence="1">
    <location>
        <begin position="146"/>
        <end position="159"/>
    </location>
</feature>
<evidence type="ECO:0000313" key="3">
    <source>
        <dbReference type="Proteomes" id="UP000507470"/>
    </source>
</evidence>
<feature type="compositionally biased region" description="Low complexity" evidence="1">
    <location>
        <begin position="645"/>
        <end position="657"/>
    </location>
</feature>
<feature type="compositionally biased region" description="Polar residues" evidence="1">
    <location>
        <begin position="579"/>
        <end position="614"/>
    </location>
</feature>
<feature type="compositionally biased region" description="Pro residues" evidence="1">
    <location>
        <begin position="562"/>
        <end position="575"/>
    </location>
</feature>
<reference evidence="2 3" key="1">
    <citation type="submission" date="2020-06" db="EMBL/GenBank/DDBJ databases">
        <authorList>
            <person name="Li R."/>
            <person name="Bekaert M."/>
        </authorList>
    </citation>
    <scope>NUCLEOTIDE SEQUENCE [LARGE SCALE GENOMIC DNA]</scope>
    <source>
        <strain evidence="3">wild</strain>
    </source>
</reference>
<name>A0A6J8A2W9_MYTCO</name>
<proteinExistence type="predicted"/>
<organism evidence="2 3">
    <name type="scientific">Mytilus coruscus</name>
    <name type="common">Sea mussel</name>
    <dbReference type="NCBI Taxonomy" id="42192"/>
    <lineage>
        <taxon>Eukaryota</taxon>
        <taxon>Metazoa</taxon>
        <taxon>Spiralia</taxon>
        <taxon>Lophotrochozoa</taxon>
        <taxon>Mollusca</taxon>
        <taxon>Bivalvia</taxon>
        <taxon>Autobranchia</taxon>
        <taxon>Pteriomorphia</taxon>
        <taxon>Mytilida</taxon>
        <taxon>Mytiloidea</taxon>
        <taxon>Mytilidae</taxon>
        <taxon>Mytilinae</taxon>
        <taxon>Mytilus</taxon>
    </lineage>
</organism>
<dbReference type="GO" id="GO:0005737">
    <property type="term" value="C:cytoplasm"/>
    <property type="evidence" value="ECO:0007669"/>
    <property type="project" value="TreeGrafter"/>
</dbReference>
<dbReference type="PANTHER" id="PTHR33769:SF2">
    <property type="entry name" value="TESTIS-EXPRESSED PROTEIN 26"/>
    <property type="match status" value="1"/>
</dbReference>
<accession>A0A6J8A2W9</accession>
<dbReference type="Proteomes" id="UP000507470">
    <property type="component" value="Unassembled WGS sequence"/>
</dbReference>
<dbReference type="OrthoDB" id="5984625at2759"/>
<feature type="compositionally biased region" description="Pro residues" evidence="1">
    <location>
        <begin position="658"/>
        <end position="673"/>
    </location>
</feature>
<dbReference type="InterPro" id="IPR043460">
    <property type="entry name" value="MEDAG/TEX26"/>
</dbReference>
<dbReference type="EMBL" id="CACVKT020000575">
    <property type="protein sequence ID" value="CAC5361005.1"/>
    <property type="molecule type" value="Genomic_DNA"/>
</dbReference>
<feature type="compositionally biased region" description="Polar residues" evidence="1">
    <location>
        <begin position="632"/>
        <end position="644"/>
    </location>
</feature>
<protein>
    <submittedName>
        <fullName evidence="2">Uncharacterized protein</fullName>
    </submittedName>
</protein>
<dbReference type="AlphaFoldDB" id="A0A6J8A2W9"/>